<keyword evidence="1" id="KW-0472">Membrane</keyword>
<keyword evidence="1" id="KW-0812">Transmembrane</keyword>
<feature type="transmembrane region" description="Helical" evidence="1">
    <location>
        <begin position="12"/>
        <end position="32"/>
    </location>
</feature>
<dbReference type="Gene3D" id="1.20.1250.20">
    <property type="entry name" value="MFS general substrate transporter like domains"/>
    <property type="match status" value="1"/>
</dbReference>
<evidence type="ECO:0000256" key="1">
    <source>
        <dbReference type="SAM" id="Phobius"/>
    </source>
</evidence>
<dbReference type="SUPFAM" id="SSF103473">
    <property type="entry name" value="MFS general substrate transporter"/>
    <property type="match status" value="1"/>
</dbReference>
<reference evidence="2" key="1">
    <citation type="journal article" date="2020" name="mSystems">
        <title>Genome- and Community-Level Interaction Insights into Carbon Utilization and Element Cycling Functions of Hydrothermarchaeota in Hydrothermal Sediment.</title>
        <authorList>
            <person name="Zhou Z."/>
            <person name="Liu Y."/>
            <person name="Xu W."/>
            <person name="Pan J."/>
            <person name="Luo Z.H."/>
            <person name="Li M."/>
        </authorList>
    </citation>
    <scope>NUCLEOTIDE SEQUENCE [LARGE SCALE GENOMIC DNA]</scope>
    <source>
        <strain evidence="2">SpSt-1233</strain>
    </source>
</reference>
<sequence>MEQAKRLLRDSASTRFTVLFMISILMFGTYWFQDGLSPLKPLFESQLGLTSSQYGMLVSSTTWANL</sequence>
<feature type="non-terminal residue" evidence="2">
    <location>
        <position position="66"/>
    </location>
</feature>
<dbReference type="InterPro" id="IPR036259">
    <property type="entry name" value="MFS_trans_sf"/>
</dbReference>
<dbReference type="Proteomes" id="UP000886069">
    <property type="component" value="Unassembled WGS sequence"/>
</dbReference>
<dbReference type="AlphaFoldDB" id="A0A7V2AUX5"/>
<comment type="caution">
    <text evidence="2">The sequence shown here is derived from an EMBL/GenBank/DDBJ whole genome shotgun (WGS) entry which is preliminary data.</text>
</comment>
<proteinExistence type="predicted"/>
<keyword evidence="1" id="KW-1133">Transmembrane helix</keyword>
<gene>
    <name evidence="2" type="ORF">ENO08_04530</name>
</gene>
<name>A0A7V2AUX5_UNCEI</name>
<evidence type="ECO:0000313" key="2">
    <source>
        <dbReference type="EMBL" id="HER43707.1"/>
    </source>
</evidence>
<dbReference type="EMBL" id="DSEC01000319">
    <property type="protein sequence ID" value="HER43707.1"/>
    <property type="molecule type" value="Genomic_DNA"/>
</dbReference>
<protein>
    <submittedName>
        <fullName evidence="2">MFS transporter</fullName>
    </submittedName>
</protein>
<organism evidence="2">
    <name type="scientific">Eiseniibacteriota bacterium</name>
    <dbReference type="NCBI Taxonomy" id="2212470"/>
    <lineage>
        <taxon>Bacteria</taxon>
        <taxon>Candidatus Eiseniibacteriota</taxon>
    </lineage>
</organism>
<accession>A0A7V2AUX5</accession>